<dbReference type="Proteomes" id="UP000663832">
    <property type="component" value="Unassembled WGS sequence"/>
</dbReference>
<dbReference type="PANTHER" id="PTHR44103">
    <property type="entry name" value="PROPROTEIN CONVERTASE P"/>
    <property type="match status" value="1"/>
</dbReference>
<evidence type="ECO:0000256" key="1">
    <source>
        <dbReference type="ARBA" id="ARBA00022729"/>
    </source>
</evidence>
<sequence length="401" mass="45253">MQEPPIPEDHSQKETILSTKCQFLLWSWVLILISIMISVIATDIPCNPIEFSNYTSYPTQSYPWSISNGYFDEDSFLDIIVVNRGNTSIGIYYGFGNGTFESPKLYNTAYDVAYVFVRDMNNDNKSDIVLTYTDTNQIAIFINKGNQNFNSPITFPVGNYPYWIDVSDFNKNNLLDVIVVNDRAASVTILYDYNYSNLSFSFSKTYPCGNDVTGVSVADFNNDSYPDFVTTDYSDNTISLYINPKNGIFNHKKKIYTSIAPWGIATADLNNDNFIDIVNTNFVSFTISVFSNDGHGNFNKFDTYYIGGTTMSVTLADLNNDTFIDIIAANRADNFICIFLNKQNGIFETCQRFITEWNIYGDTDVDFNVSAVTTGDFNGDNKIDIALCTGQYNMNVLLNLC</sequence>
<dbReference type="InterPro" id="IPR013517">
    <property type="entry name" value="FG-GAP"/>
</dbReference>
<proteinExistence type="predicted"/>
<dbReference type="InterPro" id="IPR028994">
    <property type="entry name" value="Integrin_alpha_N"/>
</dbReference>
<keyword evidence="5" id="KW-1185">Reference proteome</keyword>
<dbReference type="Proteomes" id="UP000663877">
    <property type="component" value="Unassembled WGS sequence"/>
</dbReference>
<dbReference type="Gene3D" id="2.130.10.130">
    <property type="entry name" value="Integrin alpha, N-terminal"/>
    <property type="match status" value="1"/>
</dbReference>
<evidence type="ECO:0000313" key="3">
    <source>
        <dbReference type="EMBL" id="CAF1308176.1"/>
    </source>
</evidence>
<organism evidence="4 5">
    <name type="scientific">Adineta steineri</name>
    <dbReference type="NCBI Taxonomy" id="433720"/>
    <lineage>
        <taxon>Eukaryota</taxon>
        <taxon>Metazoa</taxon>
        <taxon>Spiralia</taxon>
        <taxon>Gnathifera</taxon>
        <taxon>Rotifera</taxon>
        <taxon>Eurotatoria</taxon>
        <taxon>Bdelloidea</taxon>
        <taxon>Adinetida</taxon>
        <taxon>Adinetidae</taxon>
        <taxon>Adineta</taxon>
    </lineage>
</organism>
<evidence type="ECO:0008006" key="6">
    <source>
        <dbReference type="Google" id="ProtNLM"/>
    </source>
</evidence>
<dbReference type="EMBL" id="CAJNOM010000923">
    <property type="protein sequence ID" value="CAF1578679.1"/>
    <property type="molecule type" value="Genomic_DNA"/>
</dbReference>
<evidence type="ECO:0000313" key="5">
    <source>
        <dbReference type="Proteomes" id="UP000663832"/>
    </source>
</evidence>
<keyword evidence="1" id="KW-0732">Signal</keyword>
<dbReference type="OrthoDB" id="10022113at2759"/>
<accession>A0A815Z4L3</accession>
<evidence type="ECO:0000313" key="4">
    <source>
        <dbReference type="EMBL" id="CAF1578679.1"/>
    </source>
</evidence>
<keyword evidence="2" id="KW-0472">Membrane</keyword>
<feature type="transmembrane region" description="Helical" evidence="2">
    <location>
        <begin position="23"/>
        <end position="41"/>
    </location>
</feature>
<gene>
    <name evidence="3" type="ORF">BJG266_LOCUS32661</name>
    <name evidence="4" type="ORF">QVE165_LOCUS49741</name>
</gene>
<dbReference type="AlphaFoldDB" id="A0A815Z4L3"/>
<name>A0A815Z4L3_9BILA</name>
<dbReference type="EMBL" id="CAJNOI010000563">
    <property type="protein sequence ID" value="CAF1308176.1"/>
    <property type="molecule type" value="Genomic_DNA"/>
</dbReference>
<comment type="caution">
    <text evidence="4">The sequence shown here is derived from an EMBL/GenBank/DDBJ whole genome shotgun (WGS) entry which is preliminary data.</text>
</comment>
<protein>
    <recommendedName>
        <fullName evidence="6">VCBS repeat-containing protein</fullName>
    </recommendedName>
</protein>
<dbReference type="SUPFAM" id="SSF69318">
    <property type="entry name" value="Integrin alpha N-terminal domain"/>
    <property type="match status" value="1"/>
</dbReference>
<dbReference type="PANTHER" id="PTHR44103:SF1">
    <property type="entry name" value="PROPROTEIN CONVERTASE P"/>
    <property type="match status" value="1"/>
</dbReference>
<keyword evidence="2" id="KW-0812">Transmembrane</keyword>
<keyword evidence="2" id="KW-1133">Transmembrane helix</keyword>
<dbReference type="Pfam" id="PF13517">
    <property type="entry name" value="FG-GAP_3"/>
    <property type="match status" value="3"/>
</dbReference>
<evidence type="ECO:0000256" key="2">
    <source>
        <dbReference type="SAM" id="Phobius"/>
    </source>
</evidence>
<reference evidence="4" key="1">
    <citation type="submission" date="2021-02" db="EMBL/GenBank/DDBJ databases">
        <authorList>
            <person name="Nowell W R."/>
        </authorList>
    </citation>
    <scope>NUCLEOTIDE SEQUENCE</scope>
</reference>